<sequence>MVDEASLRAIPCAAGVAMLDIIKVTLRQIASPEFRHVLAKSVMLAVVLLVALWGLLYLAYRWWLLGWLASHAWVAPDGWAATVLNLAAGLGLVVLMIALTLPVLRFVAGNYLNEVAALVIPPTLASGLSRRQGPDGASNLGASAGLATRSLLTNLVMLPFALVPVVGPAAIFLVNSRNVGRSYFAMVNASRSDEERARLMAQFRWAIWAAGGAIVALSAVPVINVVVPTFGSTLMIHLSQRLMDEPS</sequence>
<accession>A0A4D7QJ19</accession>
<reference evidence="6 7" key="1">
    <citation type="submission" date="2019-04" db="EMBL/GenBank/DDBJ databases">
        <title>Phreatobacter aquaticus sp. nov.</title>
        <authorList>
            <person name="Choi A."/>
            <person name="Baek K."/>
        </authorList>
    </citation>
    <scope>NUCLEOTIDE SEQUENCE [LARGE SCALE GENOMIC DNA]</scope>
    <source>
        <strain evidence="6 7">NMCR1094</strain>
    </source>
</reference>
<comment type="subcellular location">
    <subcellularLocation>
        <location evidence="1">Membrane</location>
        <topology evidence="1">Multi-pass membrane protein</topology>
    </subcellularLocation>
</comment>
<evidence type="ECO:0000256" key="5">
    <source>
        <dbReference type="SAM" id="Phobius"/>
    </source>
</evidence>
<keyword evidence="7" id="KW-1185">Reference proteome</keyword>
<name>A0A4D7QJ19_9HYPH</name>
<dbReference type="Proteomes" id="UP000298588">
    <property type="component" value="Chromosome"/>
</dbReference>
<evidence type="ECO:0008006" key="8">
    <source>
        <dbReference type="Google" id="ProtNLM"/>
    </source>
</evidence>
<evidence type="ECO:0000313" key="6">
    <source>
        <dbReference type="EMBL" id="QCK87035.1"/>
    </source>
</evidence>
<feature type="transmembrane region" description="Helical" evidence="5">
    <location>
        <begin position="151"/>
        <end position="174"/>
    </location>
</feature>
<evidence type="ECO:0000256" key="3">
    <source>
        <dbReference type="ARBA" id="ARBA00022989"/>
    </source>
</evidence>
<protein>
    <recommendedName>
        <fullName evidence="8">EI24 domain-containing protein</fullName>
    </recommendedName>
</protein>
<dbReference type="Pfam" id="PF07264">
    <property type="entry name" value="EI24"/>
    <property type="match status" value="1"/>
</dbReference>
<evidence type="ECO:0000256" key="4">
    <source>
        <dbReference type="ARBA" id="ARBA00023136"/>
    </source>
</evidence>
<keyword evidence="2 5" id="KW-0812">Transmembrane</keyword>
<feature type="transmembrane region" description="Helical" evidence="5">
    <location>
        <begin position="79"/>
        <end position="104"/>
    </location>
</feature>
<dbReference type="EMBL" id="CP039865">
    <property type="protein sequence ID" value="QCK87035.1"/>
    <property type="molecule type" value="Genomic_DNA"/>
</dbReference>
<proteinExistence type="predicted"/>
<dbReference type="KEGG" id="paqt:E8L99_15330"/>
<feature type="transmembrane region" description="Helical" evidence="5">
    <location>
        <begin position="205"/>
        <end position="227"/>
    </location>
</feature>
<dbReference type="AlphaFoldDB" id="A0A4D7QJ19"/>
<organism evidence="6 7">
    <name type="scientific">Phreatobacter aquaticus</name>
    <dbReference type="NCBI Taxonomy" id="2570229"/>
    <lineage>
        <taxon>Bacteria</taxon>
        <taxon>Pseudomonadati</taxon>
        <taxon>Pseudomonadota</taxon>
        <taxon>Alphaproteobacteria</taxon>
        <taxon>Hyphomicrobiales</taxon>
        <taxon>Phreatobacteraceae</taxon>
        <taxon>Phreatobacter</taxon>
    </lineage>
</organism>
<dbReference type="InterPro" id="IPR059112">
    <property type="entry name" value="CysZ/EI24"/>
</dbReference>
<keyword evidence="4 5" id="KW-0472">Membrane</keyword>
<gene>
    <name evidence="6" type="ORF">E8L99_15330</name>
</gene>
<evidence type="ECO:0000256" key="2">
    <source>
        <dbReference type="ARBA" id="ARBA00022692"/>
    </source>
</evidence>
<keyword evidence="3 5" id="KW-1133">Transmembrane helix</keyword>
<evidence type="ECO:0000313" key="7">
    <source>
        <dbReference type="Proteomes" id="UP000298588"/>
    </source>
</evidence>
<feature type="transmembrane region" description="Helical" evidence="5">
    <location>
        <begin position="38"/>
        <end position="59"/>
    </location>
</feature>
<evidence type="ECO:0000256" key="1">
    <source>
        <dbReference type="ARBA" id="ARBA00004141"/>
    </source>
</evidence>